<name>A0AAN8MXC5_9PEZI</name>
<dbReference type="GO" id="GO:0002100">
    <property type="term" value="P:tRNA wobble adenosine to inosine editing"/>
    <property type="evidence" value="ECO:0007669"/>
    <property type="project" value="InterPro"/>
</dbReference>
<dbReference type="GO" id="GO:0003723">
    <property type="term" value="F:RNA binding"/>
    <property type="evidence" value="ECO:0007669"/>
    <property type="project" value="InterPro"/>
</dbReference>
<evidence type="ECO:0000256" key="1">
    <source>
        <dbReference type="SAM" id="MobiDB-lite"/>
    </source>
</evidence>
<dbReference type="PROSITE" id="PS50141">
    <property type="entry name" value="A_DEAMIN_EDITASE"/>
    <property type="match status" value="1"/>
</dbReference>
<evidence type="ECO:0000313" key="4">
    <source>
        <dbReference type="Proteomes" id="UP001313282"/>
    </source>
</evidence>
<protein>
    <recommendedName>
        <fullName evidence="2">A to I editase domain-containing protein</fullName>
    </recommendedName>
</protein>
<reference evidence="3 4" key="1">
    <citation type="submission" date="2019-10" db="EMBL/GenBank/DDBJ databases">
        <authorList>
            <person name="Palmer J.M."/>
        </authorList>
    </citation>
    <scope>NUCLEOTIDE SEQUENCE [LARGE SCALE GENOMIC DNA]</scope>
    <source>
        <strain evidence="3 4">TWF718</strain>
    </source>
</reference>
<evidence type="ECO:0000259" key="2">
    <source>
        <dbReference type="PROSITE" id="PS50141"/>
    </source>
</evidence>
<dbReference type="GO" id="GO:0043829">
    <property type="term" value="F:tRNA-specific adenosine-37 deaminase activity"/>
    <property type="evidence" value="ECO:0007669"/>
    <property type="project" value="TreeGrafter"/>
</dbReference>
<feature type="domain" description="A to I editase" evidence="2">
    <location>
        <begin position="50"/>
        <end position="413"/>
    </location>
</feature>
<dbReference type="Proteomes" id="UP001313282">
    <property type="component" value="Unassembled WGS sequence"/>
</dbReference>
<proteinExistence type="predicted"/>
<comment type="caution">
    <text evidence="3">The sequence shown here is derived from an EMBL/GenBank/DDBJ whole genome shotgun (WGS) entry which is preliminary data.</text>
</comment>
<sequence length="447" mass="49331">MSNTLEEQIATLALKTFNSLPAKCKPRTQEWIPMTAIILQTSNGELHLASLATGSKCIPSTTLPKATGLILHDCHSEILALRGLNHFLLQDAHHILADPDYTSQYLTYTTIGSGSNHNRGDNTSNTIGCNGDDPDTPPFTLAPSTSIHLFSTEPPCGDASMEFIISAQQDPTPWSPPPPPLNTHSNKENTTPTPLPGRSYFSSLSIVRRKPSRPDAPATLSKSCTDKLTLKQFTSVLSSISSIIIRPNESAYLKTFTVPFEKYNHEGYTRAFTTTPPNGRLSNLSLFPETVTEEDNHHSYIFHPLTPTPLPQSFPLTYKYSKPPPQDTTTKASNISALYINHPKTSPITEVLISGVKQGNAQLSTARGDKKGSVVCRKRMWLFLRQIVDLLPENHQSTKRKVGNSSKYLELKAIDIRNTQSRINTKNLVTCALSGWERNIGDDNWGI</sequence>
<dbReference type="SMART" id="SM00552">
    <property type="entry name" value="ADEAMc"/>
    <property type="match status" value="1"/>
</dbReference>
<evidence type="ECO:0000313" key="3">
    <source>
        <dbReference type="EMBL" id="KAK6351062.1"/>
    </source>
</evidence>
<accession>A0AAN8MXC5</accession>
<gene>
    <name evidence="3" type="ORF">TWF718_004235</name>
</gene>
<dbReference type="InterPro" id="IPR042935">
    <property type="entry name" value="Tad1"/>
</dbReference>
<dbReference type="PANTHER" id="PTHR47803:SF1">
    <property type="entry name" value="TRNA-SPECIFIC ADENOSINE DEAMINASE 1"/>
    <property type="match status" value="1"/>
</dbReference>
<dbReference type="PANTHER" id="PTHR47803">
    <property type="entry name" value="TRNA-SPECIFIC ADENOSINE DEAMINASE 1"/>
    <property type="match status" value="1"/>
</dbReference>
<feature type="region of interest" description="Disordered" evidence="1">
    <location>
        <begin position="113"/>
        <end position="141"/>
    </location>
</feature>
<feature type="compositionally biased region" description="Polar residues" evidence="1">
    <location>
        <begin position="182"/>
        <end position="192"/>
    </location>
</feature>
<dbReference type="EMBL" id="JAVHNR010000002">
    <property type="protein sequence ID" value="KAK6351062.1"/>
    <property type="molecule type" value="Genomic_DNA"/>
</dbReference>
<feature type="compositionally biased region" description="Polar residues" evidence="1">
    <location>
        <begin position="113"/>
        <end position="128"/>
    </location>
</feature>
<dbReference type="Pfam" id="PF02137">
    <property type="entry name" value="A_deamin"/>
    <property type="match status" value="1"/>
</dbReference>
<feature type="region of interest" description="Disordered" evidence="1">
    <location>
        <begin position="168"/>
        <end position="200"/>
    </location>
</feature>
<dbReference type="InterPro" id="IPR002466">
    <property type="entry name" value="A_deamin"/>
</dbReference>
<dbReference type="AlphaFoldDB" id="A0AAN8MXC5"/>
<organism evidence="3 4">
    <name type="scientific">Orbilia javanica</name>
    <dbReference type="NCBI Taxonomy" id="47235"/>
    <lineage>
        <taxon>Eukaryota</taxon>
        <taxon>Fungi</taxon>
        <taxon>Dikarya</taxon>
        <taxon>Ascomycota</taxon>
        <taxon>Pezizomycotina</taxon>
        <taxon>Orbiliomycetes</taxon>
        <taxon>Orbiliales</taxon>
        <taxon>Orbiliaceae</taxon>
        <taxon>Orbilia</taxon>
    </lineage>
</organism>
<keyword evidence="4" id="KW-1185">Reference proteome</keyword>